<feature type="signal peptide" evidence="1">
    <location>
        <begin position="1"/>
        <end position="20"/>
    </location>
</feature>
<feature type="chain" id="PRO_5021734919" evidence="1">
    <location>
        <begin position="21"/>
        <end position="829"/>
    </location>
</feature>
<keyword evidence="1" id="KW-0732">Signal</keyword>
<organism evidence="4 5">
    <name type="scientific">Urbifossiella limnaea</name>
    <dbReference type="NCBI Taxonomy" id="2528023"/>
    <lineage>
        <taxon>Bacteria</taxon>
        <taxon>Pseudomonadati</taxon>
        <taxon>Planctomycetota</taxon>
        <taxon>Planctomycetia</taxon>
        <taxon>Gemmatales</taxon>
        <taxon>Gemmataceae</taxon>
        <taxon>Urbifossiella</taxon>
    </lineage>
</organism>
<dbReference type="Proteomes" id="UP000319576">
    <property type="component" value="Chromosome"/>
</dbReference>
<evidence type="ECO:0000256" key="1">
    <source>
        <dbReference type="SAM" id="SignalP"/>
    </source>
</evidence>
<feature type="domain" description="DUF1553" evidence="3">
    <location>
        <begin position="574"/>
        <end position="800"/>
    </location>
</feature>
<accession>A0A517XP66</accession>
<evidence type="ECO:0000259" key="2">
    <source>
        <dbReference type="Pfam" id="PF07583"/>
    </source>
</evidence>
<dbReference type="InterPro" id="IPR011444">
    <property type="entry name" value="DUF1549"/>
</dbReference>
<dbReference type="SUPFAM" id="SSF49373">
    <property type="entry name" value="Invasin/intimin cell-adhesion fragments"/>
    <property type="match status" value="1"/>
</dbReference>
<dbReference type="EMBL" id="CP036273">
    <property type="protein sequence ID" value="QDU19294.1"/>
    <property type="molecule type" value="Genomic_DNA"/>
</dbReference>
<dbReference type="InterPro" id="IPR008964">
    <property type="entry name" value="Invasin/intimin_cell_adhesion"/>
</dbReference>
<protein>
    <submittedName>
        <fullName evidence="4">Bacterial Ig-like domain (Group 2)</fullName>
    </submittedName>
</protein>
<evidence type="ECO:0000313" key="5">
    <source>
        <dbReference type="Proteomes" id="UP000319576"/>
    </source>
</evidence>
<dbReference type="RefSeq" id="WP_145235182.1">
    <property type="nucleotide sequence ID" value="NZ_CP036273.1"/>
</dbReference>
<evidence type="ECO:0000259" key="3">
    <source>
        <dbReference type="Pfam" id="PF07587"/>
    </source>
</evidence>
<dbReference type="OrthoDB" id="289126at2"/>
<name>A0A517XP66_9BACT</name>
<keyword evidence="5" id="KW-1185">Reference proteome</keyword>
<dbReference type="Pfam" id="PF07587">
    <property type="entry name" value="PSD1"/>
    <property type="match status" value="1"/>
</dbReference>
<proteinExistence type="predicted"/>
<evidence type="ECO:0000313" key="4">
    <source>
        <dbReference type="EMBL" id="QDU19294.1"/>
    </source>
</evidence>
<sequence length="829" mass="90542" precursor="true">MTRLVPAVAVLLALASPAAAAPPSDPASRAEVAGTPTAVEVTPASVTLDGVRDARQLVVTGRYADGTVRDLTTLTTATVNNAAIVDVQDGLYLRPKANGAATLTLAVGGKTVQVPVAVAAMDQPSPVSFRNHVIAAMNVGGCNMGACHGTPSGKNGFKLSLRGFDPAADYLMLTREQFGRRTDKHSPAQSLLLLKGVGAVPHEGGQRFGMASVPGEMVLAWIAEGLKDDAPTVPGVKKVEVAGGGRVLKTPARWQQLAVVATFADNKSRDVTRLTNFSSSDPSVADVTPSGLVEFKRPGEVAILCRYLEEMVAVRVTYLEPREGFTWPNPPATNYVDTHTFNKLRMMSIAPSELCADDEFVRRAYLDAVGRIPTPDESRAFLTDQDAKKREKLIDRLVEMPEFADFWALKWADVLRSSRKTIQIKGSYGMQAWLRGHFARNTPFDTVVREIITSTGDTYANPPANYYRIAKDPQSLAETTAQLFLGVRMQCAKCHNHPFERWTQDDYYGMAAWFARVKQRPAGVIGTRPAAPAGAAEVVFVSRDGEVTQPRTGKTMRPRYIGVGDADVPAGVDRREKLADWLTGAENPFFAKSVANRVWFHLMGKGIVDPVDDFRESNPAANDELLDALAKDFVKSKFDHKALVKTIMKSRTYQLSAQPTDSNRDDTKYFSHAVTKLLTAEQLLDALCDVTGLPEKFPGLPAGTRAIQLPDGEVNNAFLKTFGQPARELACECERESDGNLAQALQLINGPTVNDKIRNPGNRLGKLLDAKKSNDEVLTELYFAALSRGPSSEERRLALAHVERGADKRKAWEDVLWALVNTREFLFRH</sequence>
<dbReference type="PANTHER" id="PTHR35889:SF3">
    <property type="entry name" value="F-BOX DOMAIN-CONTAINING PROTEIN"/>
    <property type="match status" value="1"/>
</dbReference>
<gene>
    <name evidence="4" type="ORF">ETAA1_12000</name>
</gene>
<feature type="domain" description="DUF1549" evidence="2">
    <location>
        <begin position="336"/>
        <end position="518"/>
    </location>
</feature>
<dbReference type="Pfam" id="PF07583">
    <property type="entry name" value="PSCyt2"/>
    <property type="match status" value="1"/>
</dbReference>
<dbReference type="Gene3D" id="2.60.40.1080">
    <property type="match status" value="2"/>
</dbReference>
<dbReference type="PANTHER" id="PTHR35889">
    <property type="entry name" value="CYCLOINULO-OLIGOSACCHARIDE FRUCTANOTRANSFERASE-RELATED"/>
    <property type="match status" value="1"/>
</dbReference>
<reference evidence="4 5" key="1">
    <citation type="submission" date="2019-02" db="EMBL/GenBank/DDBJ databases">
        <title>Deep-cultivation of Planctomycetes and their phenomic and genomic characterization uncovers novel biology.</title>
        <authorList>
            <person name="Wiegand S."/>
            <person name="Jogler M."/>
            <person name="Boedeker C."/>
            <person name="Pinto D."/>
            <person name="Vollmers J."/>
            <person name="Rivas-Marin E."/>
            <person name="Kohn T."/>
            <person name="Peeters S.H."/>
            <person name="Heuer A."/>
            <person name="Rast P."/>
            <person name="Oberbeckmann S."/>
            <person name="Bunk B."/>
            <person name="Jeske O."/>
            <person name="Meyerdierks A."/>
            <person name="Storesund J.E."/>
            <person name="Kallscheuer N."/>
            <person name="Luecker S."/>
            <person name="Lage O.M."/>
            <person name="Pohl T."/>
            <person name="Merkel B.J."/>
            <person name="Hornburger P."/>
            <person name="Mueller R.-W."/>
            <person name="Bruemmer F."/>
            <person name="Labrenz M."/>
            <person name="Spormann A.M."/>
            <person name="Op den Camp H."/>
            <person name="Overmann J."/>
            <person name="Amann R."/>
            <person name="Jetten M.S.M."/>
            <person name="Mascher T."/>
            <person name="Medema M.H."/>
            <person name="Devos D.P."/>
            <person name="Kaster A.-K."/>
            <person name="Ovreas L."/>
            <person name="Rohde M."/>
            <person name="Galperin M.Y."/>
            <person name="Jogler C."/>
        </authorList>
    </citation>
    <scope>NUCLEOTIDE SEQUENCE [LARGE SCALE GENOMIC DNA]</scope>
    <source>
        <strain evidence="4 5">ETA_A1</strain>
    </source>
</reference>
<dbReference type="AlphaFoldDB" id="A0A517XP66"/>
<dbReference type="InterPro" id="IPR022655">
    <property type="entry name" value="DUF1553"/>
</dbReference>
<dbReference type="KEGG" id="uli:ETAA1_12000"/>